<dbReference type="RefSeq" id="WP_092496853.1">
    <property type="nucleotide sequence ID" value="NZ_FOFG01000008.1"/>
</dbReference>
<evidence type="ECO:0000256" key="1">
    <source>
        <dbReference type="SAM" id="SignalP"/>
    </source>
</evidence>
<reference evidence="3 4" key="1">
    <citation type="submission" date="2016-10" db="EMBL/GenBank/DDBJ databases">
        <authorList>
            <person name="de Groot N.N."/>
        </authorList>
    </citation>
    <scope>NUCLEOTIDE SEQUENCE [LARGE SCALE GENOMIC DNA]</scope>
    <source>
        <strain evidence="3 4">A52C2</strain>
    </source>
</reference>
<accession>A0A1H9JDI8</accession>
<keyword evidence="1" id="KW-0732">Signal</keyword>
<feature type="domain" description="Glucose/Sorbosone dehydrogenase" evidence="2">
    <location>
        <begin position="134"/>
        <end position="355"/>
    </location>
</feature>
<dbReference type="InterPro" id="IPR011042">
    <property type="entry name" value="6-blade_b-propeller_TolB-like"/>
</dbReference>
<dbReference type="PANTHER" id="PTHR19328:SF40">
    <property type="entry name" value="BLL0591 PROTEIN"/>
    <property type="match status" value="1"/>
</dbReference>
<dbReference type="OrthoDB" id="9770043at2"/>
<organism evidence="3 4">
    <name type="scientific">Faunimonas pinastri</name>
    <dbReference type="NCBI Taxonomy" id="1855383"/>
    <lineage>
        <taxon>Bacteria</taxon>
        <taxon>Pseudomonadati</taxon>
        <taxon>Pseudomonadota</taxon>
        <taxon>Alphaproteobacteria</taxon>
        <taxon>Hyphomicrobiales</taxon>
        <taxon>Afifellaceae</taxon>
        <taxon>Faunimonas</taxon>
    </lineage>
</organism>
<dbReference type="Gene3D" id="2.120.10.30">
    <property type="entry name" value="TolB, C-terminal domain"/>
    <property type="match status" value="1"/>
</dbReference>
<dbReference type="Proteomes" id="UP000199647">
    <property type="component" value="Unassembled WGS sequence"/>
</dbReference>
<feature type="signal peptide" evidence="1">
    <location>
        <begin position="1"/>
        <end position="22"/>
    </location>
</feature>
<dbReference type="AlphaFoldDB" id="A0A1H9JDI8"/>
<sequence>MKLMPHLLAGAFVLLGASLASAADTQSILSRIKLPQGFRIAVYAEVPEARSIANCGDNLIVSSRDGSIYAVRPDGSGGGKATRIASDLHSPNGVACHGDRLYVGLQDKVSSWPIAADGSIQRNGRKDLLDLPDKAHHGWRYTGIGPDGKLYVAIGSPCNICQPEGLEGSIIRMNTDGSDKETVASGVRNSVGFDWQPSTGTMFFTDNGADTMGDDTPPDELNEVRKVGDFYGFPYFGGTVRLKGYADKKPPREQTPPAHAFKAHVAALGMHFYRGAMFPAAFRGDVFVAQHGSWNRTEPDGANVVRVHFENGQPKSEEIFAQGWLQGSRKLGRPVDVKEFRDGSLAVSDDEAGLIYRISYGG</sequence>
<dbReference type="SUPFAM" id="SSF50952">
    <property type="entry name" value="Soluble quinoprotein glucose dehydrogenase"/>
    <property type="match status" value="1"/>
</dbReference>
<evidence type="ECO:0000259" key="2">
    <source>
        <dbReference type="Pfam" id="PF07995"/>
    </source>
</evidence>
<protein>
    <submittedName>
        <fullName evidence="3">Glucose/arabinose dehydrogenase, beta-propeller fold</fullName>
    </submittedName>
</protein>
<dbReference type="Pfam" id="PF07995">
    <property type="entry name" value="GSDH"/>
    <property type="match status" value="1"/>
</dbReference>
<dbReference type="STRING" id="1855383.SAMN05216548_10882"/>
<evidence type="ECO:0000313" key="3">
    <source>
        <dbReference type="EMBL" id="SEQ84827.1"/>
    </source>
</evidence>
<evidence type="ECO:0000313" key="4">
    <source>
        <dbReference type="Proteomes" id="UP000199647"/>
    </source>
</evidence>
<keyword evidence="4" id="KW-1185">Reference proteome</keyword>
<dbReference type="InterPro" id="IPR011041">
    <property type="entry name" value="Quinoprot_gluc/sorb_DH_b-prop"/>
</dbReference>
<dbReference type="InterPro" id="IPR012938">
    <property type="entry name" value="Glc/Sorbosone_DH"/>
</dbReference>
<feature type="chain" id="PRO_5011675060" evidence="1">
    <location>
        <begin position="23"/>
        <end position="362"/>
    </location>
</feature>
<dbReference type="EMBL" id="FOFG01000008">
    <property type="protein sequence ID" value="SEQ84827.1"/>
    <property type="molecule type" value="Genomic_DNA"/>
</dbReference>
<dbReference type="PANTHER" id="PTHR19328">
    <property type="entry name" value="HEDGEHOG-INTERACTING PROTEIN"/>
    <property type="match status" value="1"/>
</dbReference>
<name>A0A1H9JDI8_9HYPH</name>
<gene>
    <name evidence="3" type="ORF">SAMN05216548_10882</name>
</gene>
<proteinExistence type="predicted"/>